<keyword evidence="3 12" id="KW-0820">tRNA-binding</keyword>
<proteinExistence type="predicted"/>
<evidence type="ECO:0000259" key="14">
    <source>
        <dbReference type="PROSITE" id="PS51447"/>
    </source>
</evidence>
<dbReference type="Pfam" id="PF01588">
    <property type="entry name" value="tRNA_bind"/>
    <property type="match status" value="1"/>
</dbReference>
<keyword evidence="5" id="KW-0479">Metal-binding</keyword>
<evidence type="ECO:0000256" key="7">
    <source>
        <dbReference type="ARBA" id="ARBA00022840"/>
    </source>
</evidence>
<dbReference type="SUPFAM" id="SSF46955">
    <property type="entry name" value="Putative DNA-binding domain"/>
    <property type="match status" value="1"/>
</dbReference>
<keyword evidence="4" id="KW-0436">Ligase</keyword>
<evidence type="ECO:0000256" key="10">
    <source>
        <dbReference type="ARBA" id="ARBA00022917"/>
    </source>
</evidence>
<dbReference type="InterPro" id="IPR009061">
    <property type="entry name" value="DNA-bd_dom_put_sf"/>
</dbReference>
<sequence length="614" mass="68228">MKFSYQKIKKIIPSLTLSPKELAELLTMHAFETVVDREYVIDPSMTVVKILKLDPHPNADRLRLATVTDGTNEIRVVCGALNIEVGQIVPYAPPGARVYDEHGELFTLKEAVIRGETSPGMLNSVRELGISDDHGGILILPEDTLIGSKLALHIPSDTIFDADVLPDRAHDVQSEEDIAHEIAALLGLAKSSDRKMGTHTIAFNPDSPSKIAGVNISHEEVRDILERLGFIISPPARGGAGGGGSGDVWSVTVPSARPDVLGEHNLVDEVVRVHGLDAIPPSTMDFSKPLPVSPSVYWIGLIRRTLAESGFTETYSYSFEDERFAKLVNTEIHPHVELSNPMAPELKNLRYSMLPGLISAMVKSRDDIHRTKKNQERALFEIGRVYHRGDEGVVPGIIERPVIAGIAVGDEVTLQNIVDRIRELFQIEALTVIPAEKPFAKYSLLKYADEFFGIGYIFSNELLKKMKYRMPVIAFEISFNALMKHAPDVEIPVRTLDEIRNTLETPAQFVELPKYPSVFRDISMLVRPEVTVEQVQEIIERIGKGLVVDVDLFDEFTPLPLPEGELEGVGVARKSLAFHIEYRSSEKTLTDTEIAELHSKIEHALKKECNAEIR</sequence>
<dbReference type="EMBL" id="MHHR01000011">
    <property type="protein sequence ID" value="OGY34702.1"/>
    <property type="molecule type" value="Genomic_DNA"/>
</dbReference>
<dbReference type="PROSITE" id="PS51483">
    <property type="entry name" value="B5"/>
    <property type="match status" value="1"/>
</dbReference>
<dbReference type="CDD" id="cd02796">
    <property type="entry name" value="tRNA_bind_bactPheRS"/>
    <property type="match status" value="1"/>
</dbReference>
<comment type="cofactor">
    <cofactor evidence="1">
        <name>Mg(2+)</name>
        <dbReference type="ChEBI" id="CHEBI:18420"/>
    </cofactor>
</comment>
<dbReference type="SMART" id="SM00874">
    <property type="entry name" value="B5"/>
    <property type="match status" value="1"/>
</dbReference>
<dbReference type="SMART" id="SM00896">
    <property type="entry name" value="FDX-ACB"/>
    <property type="match status" value="1"/>
</dbReference>
<evidence type="ECO:0000256" key="9">
    <source>
        <dbReference type="ARBA" id="ARBA00022884"/>
    </source>
</evidence>
<dbReference type="InterPro" id="IPR012340">
    <property type="entry name" value="NA-bd_OB-fold"/>
</dbReference>
<dbReference type="GO" id="GO:0005524">
    <property type="term" value="F:ATP binding"/>
    <property type="evidence" value="ECO:0007669"/>
    <property type="project" value="UniProtKB-KW"/>
</dbReference>
<dbReference type="InterPro" id="IPR045864">
    <property type="entry name" value="aa-tRNA-synth_II/BPL/LPL"/>
</dbReference>
<dbReference type="PROSITE" id="PS51447">
    <property type="entry name" value="FDX_ACB"/>
    <property type="match status" value="1"/>
</dbReference>
<keyword evidence="6" id="KW-0547">Nucleotide-binding</keyword>
<feature type="domain" description="FDX-ACB" evidence="14">
    <location>
        <begin position="513"/>
        <end position="614"/>
    </location>
</feature>
<dbReference type="GO" id="GO:0006432">
    <property type="term" value="P:phenylalanyl-tRNA aminoacylation"/>
    <property type="evidence" value="ECO:0007669"/>
    <property type="project" value="InterPro"/>
</dbReference>
<dbReference type="InterPro" id="IPR002547">
    <property type="entry name" value="tRNA-bd_dom"/>
</dbReference>
<dbReference type="SUPFAM" id="SSF54991">
    <property type="entry name" value="Anticodon-binding domain of PheRS"/>
    <property type="match status" value="1"/>
</dbReference>
<dbReference type="Proteomes" id="UP000177528">
    <property type="component" value="Unassembled WGS sequence"/>
</dbReference>
<evidence type="ECO:0000259" key="15">
    <source>
        <dbReference type="PROSITE" id="PS51483"/>
    </source>
</evidence>
<comment type="caution">
    <text evidence="16">The sequence shown here is derived from an EMBL/GenBank/DDBJ whole genome shotgun (WGS) entry which is preliminary data.</text>
</comment>
<dbReference type="Gene3D" id="3.30.930.10">
    <property type="entry name" value="Bira Bifunctional Protein, Domain 2"/>
    <property type="match status" value="1"/>
</dbReference>
<dbReference type="Gene3D" id="3.30.70.380">
    <property type="entry name" value="Ferrodoxin-fold anticodon-binding domain"/>
    <property type="match status" value="1"/>
</dbReference>
<accession>A0A1G1X3W1</accession>
<dbReference type="AlphaFoldDB" id="A0A1G1X3W1"/>
<evidence type="ECO:0000256" key="3">
    <source>
        <dbReference type="ARBA" id="ARBA00022555"/>
    </source>
</evidence>
<dbReference type="Pfam" id="PF03147">
    <property type="entry name" value="FDX-ACB"/>
    <property type="match status" value="1"/>
</dbReference>
<dbReference type="GO" id="GO:0004826">
    <property type="term" value="F:phenylalanine-tRNA ligase activity"/>
    <property type="evidence" value="ECO:0007669"/>
    <property type="project" value="UniProtKB-EC"/>
</dbReference>
<evidence type="ECO:0000313" key="17">
    <source>
        <dbReference type="Proteomes" id="UP000177528"/>
    </source>
</evidence>
<dbReference type="SUPFAM" id="SSF50249">
    <property type="entry name" value="Nucleic acid-binding proteins"/>
    <property type="match status" value="1"/>
</dbReference>
<evidence type="ECO:0000313" key="16">
    <source>
        <dbReference type="EMBL" id="OGY34702.1"/>
    </source>
</evidence>
<dbReference type="Gene3D" id="2.40.50.140">
    <property type="entry name" value="Nucleic acid-binding proteins"/>
    <property type="match status" value="1"/>
</dbReference>
<dbReference type="InterPro" id="IPR041616">
    <property type="entry name" value="PheRS_beta_core"/>
</dbReference>
<dbReference type="SUPFAM" id="SSF55681">
    <property type="entry name" value="Class II aaRS and biotin synthetases"/>
    <property type="match status" value="1"/>
</dbReference>
<keyword evidence="7" id="KW-0067">ATP-binding</keyword>
<dbReference type="InterPro" id="IPR033714">
    <property type="entry name" value="tRNA_bind_bactPheRS"/>
</dbReference>
<evidence type="ECO:0000256" key="12">
    <source>
        <dbReference type="PROSITE-ProRule" id="PRU00209"/>
    </source>
</evidence>
<feature type="domain" description="TRNA-binding" evidence="13">
    <location>
        <begin position="39"/>
        <end position="151"/>
    </location>
</feature>
<dbReference type="GO" id="GO:0000049">
    <property type="term" value="F:tRNA binding"/>
    <property type="evidence" value="ECO:0007669"/>
    <property type="project" value="UniProtKB-UniRule"/>
</dbReference>
<dbReference type="GO" id="GO:0009328">
    <property type="term" value="C:phenylalanine-tRNA ligase complex"/>
    <property type="evidence" value="ECO:0007669"/>
    <property type="project" value="TreeGrafter"/>
</dbReference>
<keyword evidence="10" id="KW-0648">Protein biosynthesis</keyword>
<dbReference type="PANTHER" id="PTHR10947">
    <property type="entry name" value="PHENYLALANYL-TRNA SYNTHETASE BETA CHAIN AND LEUCINE-RICH REPEAT-CONTAINING PROTEIN 47"/>
    <property type="match status" value="1"/>
</dbReference>
<keyword evidence="11" id="KW-0030">Aminoacyl-tRNA synthetase</keyword>
<evidence type="ECO:0000256" key="5">
    <source>
        <dbReference type="ARBA" id="ARBA00022723"/>
    </source>
</evidence>
<protein>
    <recommendedName>
        <fullName evidence="2">phenylalanine--tRNA ligase</fullName>
        <ecNumber evidence="2">6.1.1.20</ecNumber>
    </recommendedName>
</protein>
<dbReference type="Gene3D" id="3.30.56.10">
    <property type="match status" value="2"/>
</dbReference>
<evidence type="ECO:0000259" key="13">
    <source>
        <dbReference type="PROSITE" id="PS50886"/>
    </source>
</evidence>
<dbReference type="Pfam" id="PF17759">
    <property type="entry name" value="tRNA_synthFbeta"/>
    <property type="match status" value="1"/>
</dbReference>
<organism evidence="16 17">
    <name type="scientific">Candidatus Andersenbacteria bacterium RIFCSPHIGHO2_12_FULL_45_11</name>
    <dbReference type="NCBI Taxonomy" id="1797281"/>
    <lineage>
        <taxon>Bacteria</taxon>
        <taxon>Candidatus Anderseniibacteriota</taxon>
    </lineage>
</organism>
<evidence type="ECO:0000256" key="4">
    <source>
        <dbReference type="ARBA" id="ARBA00022598"/>
    </source>
</evidence>
<dbReference type="InterPro" id="IPR005147">
    <property type="entry name" value="tRNA_synthase_B5-dom"/>
</dbReference>
<name>A0A1G1X3W1_9BACT</name>
<keyword evidence="8" id="KW-0460">Magnesium</keyword>
<evidence type="ECO:0000256" key="1">
    <source>
        <dbReference type="ARBA" id="ARBA00001946"/>
    </source>
</evidence>
<gene>
    <name evidence="16" type="ORF">A3D99_05190</name>
</gene>
<dbReference type="InterPro" id="IPR005121">
    <property type="entry name" value="Fdx_antiC-bd"/>
</dbReference>
<dbReference type="Pfam" id="PF03484">
    <property type="entry name" value="B5"/>
    <property type="match status" value="1"/>
</dbReference>
<keyword evidence="9 12" id="KW-0694">RNA-binding</keyword>
<evidence type="ECO:0000256" key="8">
    <source>
        <dbReference type="ARBA" id="ARBA00022842"/>
    </source>
</evidence>
<evidence type="ECO:0000256" key="2">
    <source>
        <dbReference type="ARBA" id="ARBA00012814"/>
    </source>
</evidence>
<dbReference type="EC" id="6.1.1.20" evidence="2"/>
<dbReference type="InterPro" id="IPR045060">
    <property type="entry name" value="Phe-tRNA-ligase_IIc_bsu"/>
</dbReference>
<dbReference type="GO" id="GO:0000287">
    <property type="term" value="F:magnesium ion binding"/>
    <property type="evidence" value="ECO:0007669"/>
    <property type="project" value="InterPro"/>
</dbReference>
<reference evidence="16 17" key="1">
    <citation type="journal article" date="2016" name="Nat. Commun.">
        <title>Thousands of microbial genomes shed light on interconnected biogeochemical processes in an aquifer system.</title>
        <authorList>
            <person name="Anantharaman K."/>
            <person name="Brown C.T."/>
            <person name="Hug L.A."/>
            <person name="Sharon I."/>
            <person name="Castelle C.J."/>
            <person name="Probst A.J."/>
            <person name="Thomas B.C."/>
            <person name="Singh A."/>
            <person name="Wilkins M.J."/>
            <person name="Karaoz U."/>
            <person name="Brodie E.L."/>
            <person name="Williams K.H."/>
            <person name="Hubbard S.S."/>
            <person name="Banfield J.F."/>
        </authorList>
    </citation>
    <scope>NUCLEOTIDE SEQUENCE [LARGE SCALE GENOMIC DNA]</scope>
</reference>
<evidence type="ECO:0000256" key="11">
    <source>
        <dbReference type="ARBA" id="ARBA00023146"/>
    </source>
</evidence>
<dbReference type="PANTHER" id="PTHR10947:SF0">
    <property type="entry name" value="PHENYLALANINE--TRNA LIGASE BETA SUBUNIT"/>
    <property type="match status" value="1"/>
</dbReference>
<dbReference type="InterPro" id="IPR036690">
    <property type="entry name" value="Fdx_antiC-bd_sf"/>
</dbReference>
<dbReference type="PROSITE" id="PS50886">
    <property type="entry name" value="TRBD"/>
    <property type="match status" value="1"/>
</dbReference>
<evidence type="ECO:0000256" key="6">
    <source>
        <dbReference type="ARBA" id="ARBA00022741"/>
    </source>
</evidence>
<feature type="domain" description="B5" evidence="15">
    <location>
        <begin position="196"/>
        <end position="281"/>
    </location>
</feature>